<reference evidence="2 3" key="1">
    <citation type="submission" date="2020-04" db="EMBL/GenBank/DDBJ databases">
        <title>Plant Genome Project.</title>
        <authorList>
            <person name="Zhang R.-G."/>
        </authorList>
    </citation>
    <scope>NUCLEOTIDE SEQUENCE [LARGE SCALE GENOMIC DNA]</scope>
    <source>
        <strain evidence="2">YNK0</strain>
        <tissue evidence="2">Leaf</tissue>
    </source>
</reference>
<comment type="caution">
    <text evidence="2">The sequence shown here is derived from an EMBL/GenBank/DDBJ whole genome shotgun (WGS) entry which is preliminary data.</text>
</comment>
<proteinExistence type="predicted"/>
<evidence type="ECO:0000313" key="3">
    <source>
        <dbReference type="Proteomes" id="UP000655225"/>
    </source>
</evidence>
<name>A0A834ZJP5_TETSI</name>
<keyword evidence="1" id="KW-0812">Transmembrane</keyword>
<evidence type="ECO:0000313" key="2">
    <source>
        <dbReference type="EMBL" id="KAF8408695.1"/>
    </source>
</evidence>
<keyword evidence="1" id="KW-1133">Transmembrane helix</keyword>
<dbReference type="AlphaFoldDB" id="A0A834ZJP5"/>
<evidence type="ECO:0000256" key="1">
    <source>
        <dbReference type="SAM" id="Phobius"/>
    </source>
</evidence>
<accession>A0A834ZJP5</accession>
<dbReference type="EMBL" id="JABCRI010000003">
    <property type="protein sequence ID" value="KAF8408695.1"/>
    <property type="molecule type" value="Genomic_DNA"/>
</dbReference>
<dbReference type="Proteomes" id="UP000655225">
    <property type="component" value="Unassembled WGS sequence"/>
</dbReference>
<protein>
    <submittedName>
        <fullName evidence="2">Uncharacterized protein</fullName>
    </submittedName>
</protein>
<sequence length="53" mass="5671">MCVFAPATARPAAPALCLPHSSLPLLRLLLMTLPSTFAPVAARVFFSFFVHAT</sequence>
<organism evidence="2 3">
    <name type="scientific">Tetracentron sinense</name>
    <name type="common">Spur-leaf</name>
    <dbReference type="NCBI Taxonomy" id="13715"/>
    <lineage>
        <taxon>Eukaryota</taxon>
        <taxon>Viridiplantae</taxon>
        <taxon>Streptophyta</taxon>
        <taxon>Embryophyta</taxon>
        <taxon>Tracheophyta</taxon>
        <taxon>Spermatophyta</taxon>
        <taxon>Magnoliopsida</taxon>
        <taxon>Trochodendrales</taxon>
        <taxon>Trochodendraceae</taxon>
        <taxon>Tetracentron</taxon>
    </lineage>
</organism>
<keyword evidence="1" id="KW-0472">Membrane</keyword>
<gene>
    <name evidence="2" type="ORF">HHK36_004759</name>
</gene>
<feature type="transmembrane region" description="Helical" evidence="1">
    <location>
        <begin position="27"/>
        <end position="50"/>
    </location>
</feature>
<keyword evidence="3" id="KW-1185">Reference proteome</keyword>